<organism evidence="9">
    <name type="scientific">Gelidium vagum</name>
    <name type="common">Red alga</name>
    <dbReference type="NCBI Taxonomy" id="35171"/>
    <lineage>
        <taxon>Eukaryota</taxon>
        <taxon>Rhodophyta</taxon>
        <taxon>Florideophyceae</taxon>
        <taxon>Rhodymeniophycidae</taxon>
        <taxon>Gelidiales</taxon>
        <taxon>Gelidiaceae</taxon>
        <taxon>Gelidium</taxon>
    </lineage>
</organism>
<dbReference type="AlphaFoldDB" id="A0A141SE50"/>
<dbReference type="InterPro" id="IPR041569">
    <property type="entry name" value="AAA_lid_3"/>
</dbReference>
<dbReference type="InterPro" id="IPR003593">
    <property type="entry name" value="AAA+_ATPase"/>
</dbReference>
<evidence type="ECO:0000256" key="5">
    <source>
        <dbReference type="ARBA" id="ARBA00022840"/>
    </source>
</evidence>
<keyword evidence="3 9" id="KW-0934">Plastid</keyword>
<dbReference type="SMART" id="SM00382">
    <property type="entry name" value="AAA"/>
    <property type="match status" value="1"/>
</dbReference>
<evidence type="ECO:0000313" key="9">
    <source>
        <dbReference type="EMBL" id="AMK96568.1"/>
    </source>
</evidence>
<dbReference type="CDD" id="cd19507">
    <property type="entry name" value="RecA-like_Ycf46-like"/>
    <property type="match status" value="1"/>
</dbReference>
<proteinExistence type="inferred from homology"/>
<dbReference type="Gene3D" id="3.40.50.300">
    <property type="entry name" value="P-loop containing nucleotide triphosphate hydrolases"/>
    <property type="match status" value="1"/>
</dbReference>
<dbReference type="GO" id="GO:0005524">
    <property type="term" value="F:ATP binding"/>
    <property type="evidence" value="ECO:0007669"/>
    <property type="project" value="UniProtKB-KW"/>
</dbReference>
<evidence type="ECO:0000256" key="1">
    <source>
        <dbReference type="ARBA" id="ARBA00004229"/>
    </source>
</evidence>
<protein>
    <recommendedName>
        <fullName evidence="7">Uncharacterized AAA domain-containing protein ycf46</fullName>
    </recommendedName>
</protein>
<name>A0A141SE50_GELVA</name>
<keyword evidence="2" id="KW-0150">Chloroplast</keyword>
<feature type="domain" description="AAA+ ATPase" evidence="8">
    <location>
        <begin position="257"/>
        <end position="392"/>
    </location>
</feature>
<geneLocation type="plastid" evidence="9"/>
<evidence type="ECO:0000256" key="3">
    <source>
        <dbReference type="ARBA" id="ARBA00022640"/>
    </source>
</evidence>
<dbReference type="Gene3D" id="1.10.8.60">
    <property type="match status" value="1"/>
</dbReference>
<evidence type="ECO:0000259" key="8">
    <source>
        <dbReference type="SMART" id="SM00382"/>
    </source>
</evidence>
<gene>
    <name evidence="9" type="primary">ycf46</name>
    <name evidence="9" type="ORF">Gvag_117</name>
</gene>
<dbReference type="GeneID" id="27216094"/>
<dbReference type="PANTHER" id="PTHR42960">
    <property type="entry name" value="YCF46 PROTEIN"/>
    <property type="match status" value="1"/>
</dbReference>
<keyword evidence="4" id="KW-0547">Nucleotide-binding</keyword>
<keyword evidence="5" id="KW-0067">ATP-binding</keyword>
<dbReference type="RefSeq" id="YP_009244326.1">
    <property type="nucleotide sequence ID" value="NC_029859.1"/>
</dbReference>
<dbReference type="SUPFAM" id="SSF52540">
    <property type="entry name" value="P-loop containing nucleoside triphosphate hydrolases"/>
    <property type="match status" value="1"/>
</dbReference>
<evidence type="ECO:0000256" key="7">
    <source>
        <dbReference type="ARBA" id="ARBA00040480"/>
    </source>
</evidence>
<dbReference type="Pfam" id="PF00004">
    <property type="entry name" value="AAA"/>
    <property type="match status" value="1"/>
</dbReference>
<comment type="subcellular location">
    <subcellularLocation>
        <location evidence="1">Plastid</location>
        <location evidence="1">Chloroplast</location>
    </subcellularLocation>
</comment>
<evidence type="ECO:0000256" key="6">
    <source>
        <dbReference type="ARBA" id="ARBA00038088"/>
    </source>
</evidence>
<dbReference type="GO" id="GO:0009507">
    <property type="term" value="C:chloroplast"/>
    <property type="evidence" value="ECO:0007669"/>
    <property type="project" value="UniProtKB-SubCell"/>
</dbReference>
<evidence type="ECO:0000256" key="4">
    <source>
        <dbReference type="ARBA" id="ARBA00022741"/>
    </source>
</evidence>
<comment type="similarity">
    <text evidence="6">Belongs to the AAA ATPase family. Highly divergent.</text>
</comment>
<dbReference type="PANTHER" id="PTHR42960:SF1">
    <property type="entry name" value="YCF46 PROTEIN"/>
    <property type="match status" value="1"/>
</dbReference>
<dbReference type="EMBL" id="KT266787">
    <property type="protein sequence ID" value="AMK96568.1"/>
    <property type="molecule type" value="Genomic_DNA"/>
</dbReference>
<evidence type="ECO:0000256" key="2">
    <source>
        <dbReference type="ARBA" id="ARBA00022528"/>
    </source>
</evidence>
<sequence>MLFQEKIKLLLASQEVCLYVVTEEEDRFIKTIQNILKNHERSISIYFWDFIEGYHNNPNYTSQESRNPLGALEFIEKQKNKQIKFFILKDYHVFLNDISIIRKVKNLIQCLRESNSYIIILAPEIQIPRLLKEIINVVEFPLPNYEEIRAELQRLFDILHLDSTFYIDNLCLACKGFSIDRIRKSISKFVFSNKSLESIISIITEEKKELICQTDVLDLYTIQDQWEDIGGLDNLKLWLSKRAFSFSNQAFNYGLPAPKGVLLVGVQGTGKSLSAKAISKQWQLPLLKLDIGKVFASLVGESEERMREVIRLAEQLEPCVLWVDEIDKAFTKILVNTDSGTTNRVLSSFLTWLSEKKSHVFVVATANNILALPTELLRKGRFDEIFFLDLPTLKERYSIFTIHLKKVRPLTWQSYDITRLSRKTLNFSGAEIKQLIVEAMYNAFYEKRDFTTEDIVYVIEESIPLAFTDQDTIVSLQNWAKTGKVRLAS</sequence>
<accession>A0A141SE50</accession>
<dbReference type="InterPro" id="IPR052381">
    <property type="entry name" value="AAA_domain_protein"/>
</dbReference>
<dbReference type="InterPro" id="IPR027417">
    <property type="entry name" value="P-loop_NTPase"/>
</dbReference>
<dbReference type="InterPro" id="IPR003959">
    <property type="entry name" value="ATPase_AAA_core"/>
</dbReference>
<reference evidence="9" key="1">
    <citation type="submission" date="2015-07" db="EMBL/GenBank/DDBJ databases">
        <title>Reconstructing the complex evolutionary history of mobile plasmids in red algal genomes.</title>
        <authorList>
            <person name="Lee J."/>
            <person name="Kim K.M."/>
            <person name="Yang E.C."/>
            <person name="Miller K.A."/>
            <person name="Boo S.M."/>
            <person name="Bhattacharya D."/>
            <person name="Yoon H.S."/>
        </authorList>
    </citation>
    <scope>NUCLEOTIDE SEQUENCE</scope>
</reference>
<dbReference type="GO" id="GO:0016887">
    <property type="term" value="F:ATP hydrolysis activity"/>
    <property type="evidence" value="ECO:0007669"/>
    <property type="project" value="InterPro"/>
</dbReference>
<dbReference type="Pfam" id="PF17862">
    <property type="entry name" value="AAA_lid_3"/>
    <property type="match status" value="1"/>
</dbReference>